<dbReference type="RefSeq" id="WP_005388267.1">
    <property type="nucleotide sequence ID" value="NZ_CP066007.1"/>
</dbReference>
<keyword evidence="1" id="KW-0732">Signal</keyword>
<evidence type="ECO:0000313" key="2">
    <source>
        <dbReference type="EMBL" id="QQB47005.1"/>
    </source>
</evidence>
<dbReference type="Proteomes" id="UP000596145">
    <property type="component" value="Chromosome"/>
</dbReference>
<organism evidence="2 3">
    <name type="scientific">Corynebacterium glucuronolyticum</name>
    <dbReference type="NCBI Taxonomy" id="39791"/>
    <lineage>
        <taxon>Bacteria</taxon>
        <taxon>Bacillati</taxon>
        <taxon>Actinomycetota</taxon>
        <taxon>Actinomycetes</taxon>
        <taxon>Mycobacteriales</taxon>
        <taxon>Corynebacteriaceae</taxon>
        <taxon>Corynebacterium</taxon>
    </lineage>
</organism>
<proteinExistence type="predicted"/>
<dbReference type="InterPro" id="IPR000801">
    <property type="entry name" value="Esterase-like"/>
</dbReference>
<sequence length="331" mass="36721">MRKLMRRAVAAIMAFVLAVTVTPAAQAANRDWLRNDSTGQCEWDRAQNWVQYCTVWSPSMEKHIPVHIQPAIRGGNAGLYLLDGMRALPDRSAWTTDVNAAELFVDSNITLVMPAGGAGSFYSDWDGPATFNFKQPVKYRWETFLTQELPSYLETNFGVARNNNSIAGLSMGATAAISLAAKHPDQFRQAISWSGYLTTTLPGMQSLLRLALLDVGGFNILTMYGSTINPRRFENDPFWNMGGLKNTDVYISAGPGIPGPADAGYPTGQKISGALLEWFSAYSTTLWETKARATGLHVTADYPKTGLHNWMNWRDQMIRTKPRILDVMNAW</sequence>
<dbReference type="Gene3D" id="3.40.50.1820">
    <property type="entry name" value="alpha/beta hydrolase"/>
    <property type="match status" value="1"/>
</dbReference>
<reference evidence="2 3" key="1">
    <citation type="submission" date="2020-12" db="EMBL/GenBank/DDBJ databases">
        <title>FDA dAtabase for Regulatory Grade micrObial Sequences (FDA-ARGOS): Supporting development and validation of Infectious Disease Dx tests.</title>
        <authorList>
            <person name="Sproer C."/>
            <person name="Gronow S."/>
            <person name="Severitt S."/>
            <person name="Schroder I."/>
            <person name="Tallon L."/>
            <person name="Sadzewicz L."/>
            <person name="Zhao X."/>
            <person name="Boylan J."/>
            <person name="Ott S."/>
            <person name="Bowen H."/>
            <person name="Vavikolanu K."/>
            <person name="Mehta A."/>
            <person name="Aluvathingal J."/>
            <person name="Nadendla S."/>
            <person name="Lowell S."/>
            <person name="Myers T."/>
            <person name="Yan Y."/>
            <person name="Sichtig H."/>
        </authorList>
    </citation>
    <scope>NUCLEOTIDE SEQUENCE [LARGE SCALE GENOMIC DNA]</scope>
    <source>
        <strain evidence="2 3">FDAARGOS_1053</strain>
    </source>
</reference>
<dbReference type="AlphaFoldDB" id="A0A7T4EGK5"/>
<gene>
    <name evidence="2" type="ORF">I6I10_03560</name>
</gene>
<dbReference type="InterPro" id="IPR029058">
    <property type="entry name" value="AB_hydrolase_fold"/>
</dbReference>
<name>A0A7T4EGK5_9CORY</name>
<dbReference type="GeneID" id="92761202"/>
<dbReference type="PANTHER" id="PTHR48098">
    <property type="entry name" value="ENTEROCHELIN ESTERASE-RELATED"/>
    <property type="match status" value="1"/>
</dbReference>
<feature type="signal peptide" evidence="1">
    <location>
        <begin position="1"/>
        <end position="27"/>
    </location>
</feature>
<dbReference type="EMBL" id="CP066007">
    <property type="protein sequence ID" value="QQB47005.1"/>
    <property type="molecule type" value="Genomic_DNA"/>
</dbReference>
<dbReference type="SUPFAM" id="SSF53474">
    <property type="entry name" value="alpha/beta-Hydrolases"/>
    <property type="match status" value="1"/>
</dbReference>
<dbReference type="OrthoDB" id="4366784at2"/>
<feature type="chain" id="PRO_5034950478" evidence="1">
    <location>
        <begin position="28"/>
        <end position="331"/>
    </location>
</feature>
<dbReference type="PANTHER" id="PTHR48098:SF1">
    <property type="entry name" value="DIACYLGLYCEROL ACYLTRANSFERASE_MYCOLYLTRANSFERASE AG85A"/>
    <property type="match status" value="1"/>
</dbReference>
<evidence type="ECO:0000256" key="1">
    <source>
        <dbReference type="SAM" id="SignalP"/>
    </source>
</evidence>
<accession>A0A7T4EGK5</accession>
<dbReference type="InterPro" id="IPR050583">
    <property type="entry name" value="Mycobacterial_A85_antigen"/>
</dbReference>
<protein>
    <submittedName>
        <fullName evidence="2">Esterase family protein</fullName>
    </submittedName>
</protein>
<dbReference type="Pfam" id="PF00756">
    <property type="entry name" value="Esterase"/>
    <property type="match status" value="1"/>
</dbReference>
<dbReference type="GO" id="GO:0016747">
    <property type="term" value="F:acyltransferase activity, transferring groups other than amino-acyl groups"/>
    <property type="evidence" value="ECO:0007669"/>
    <property type="project" value="TreeGrafter"/>
</dbReference>
<evidence type="ECO:0000313" key="3">
    <source>
        <dbReference type="Proteomes" id="UP000596145"/>
    </source>
</evidence>